<comment type="caution">
    <text evidence="1">The sequence shown here is derived from an EMBL/GenBank/DDBJ whole genome shotgun (WGS) entry which is preliminary data.</text>
</comment>
<name>A0A562IXG7_9ACTN</name>
<accession>A0A562IXG7</accession>
<protein>
    <recommendedName>
        <fullName evidence="3">DUF192 domain-containing protein</fullName>
    </recommendedName>
</protein>
<dbReference type="Pfam" id="PF02643">
    <property type="entry name" value="DUF192"/>
    <property type="match status" value="1"/>
</dbReference>
<dbReference type="InterPro" id="IPR038695">
    <property type="entry name" value="Saro_0823-like_sf"/>
</dbReference>
<evidence type="ECO:0000313" key="1">
    <source>
        <dbReference type="EMBL" id="TWH75285.1"/>
    </source>
</evidence>
<dbReference type="EMBL" id="VLKF01000001">
    <property type="protein sequence ID" value="TWH75285.1"/>
    <property type="molecule type" value="Genomic_DNA"/>
</dbReference>
<evidence type="ECO:0008006" key="3">
    <source>
        <dbReference type="Google" id="ProtNLM"/>
    </source>
</evidence>
<sequence length="81" mass="8641">MLFRSAEHREVTFWMADTLVPLDIAWLDGDTVLGVTRMTPCLSDQAQQCPRYPSPGPVDAALEVPGGALAELTVGAAVTRG</sequence>
<dbReference type="OrthoDB" id="9808290at2"/>
<keyword evidence="2" id="KW-1185">Reference proteome</keyword>
<dbReference type="PANTHER" id="PTHR37953">
    <property type="entry name" value="UPF0127 PROTEIN MJ1496"/>
    <property type="match status" value="1"/>
</dbReference>
<dbReference type="PANTHER" id="PTHR37953:SF1">
    <property type="entry name" value="UPF0127 PROTEIN MJ1496"/>
    <property type="match status" value="1"/>
</dbReference>
<dbReference type="Gene3D" id="2.60.120.1140">
    <property type="entry name" value="Protein of unknown function DUF192"/>
    <property type="match status" value="1"/>
</dbReference>
<evidence type="ECO:0000313" key="2">
    <source>
        <dbReference type="Proteomes" id="UP000321490"/>
    </source>
</evidence>
<reference evidence="1 2" key="1">
    <citation type="submission" date="2019-07" db="EMBL/GenBank/DDBJ databases">
        <title>R&amp;d 2014.</title>
        <authorList>
            <person name="Klenk H.-P."/>
        </authorList>
    </citation>
    <scope>NUCLEOTIDE SEQUENCE [LARGE SCALE GENOMIC DNA]</scope>
    <source>
        <strain evidence="1 2">DSM 45764</strain>
    </source>
</reference>
<dbReference type="AlphaFoldDB" id="A0A562IXG7"/>
<dbReference type="InterPro" id="IPR003795">
    <property type="entry name" value="DUF192"/>
</dbReference>
<proteinExistence type="predicted"/>
<dbReference type="Proteomes" id="UP000321490">
    <property type="component" value="Unassembled WGS sequence"/>
</dbReference>
<gene>
    <name evidence="1" type="ORF">JD78_03840</name>
</gene>
<organism evidence="1 2">
    <name type="scientific">Modestobacter roseus</name>
    <dbReference type="NCBI Taxonomy" id="1181884"/>
    <lineage>
        <taxon>Bacteria</taxon>
        <taxon>Bacillati</taxon>
        <taxon>Actinomycetota</taxon>
        <taxon>Actinomycetes</taxon>
        <taxon>Geodermatophilales</taxon>
        <taxon>Geodermatophilaceae</taxon>
        <taxon>Modestobacter</taxon>
    </lineage>
</organism>